<feature type="transmembrane region" description="Helical" evidence="1">
    <location>
        <begin position="63"/>
        <end position="86"/>
    </location>
</feature>
<keyword evidence="1" id="KW-1133">Transmembrane helix</keyword>
<accession>A0ABY8VMJ0</accession>
<feature type="transmembrane region" description="Helical" evidence="1">
    <location>
        <begin position="98"/>
        <end position="121"/>
    </location>
</feature>
<dbReference type="EMBL" id="CP126970">
    <property type="protein sequence ID" value="WIM70869.1"/>
    <property type="molecule type" value="Genomic_DNA"/>
</dbReference>
<organism evidence="3 4">
    <name type="scientific">Corynebacterium suedekumii</name>
    <dbReference type="NCBI Taxonomy" id="3049801"/>
    <lineage>
        <taxon>Bacteria</taxon>
        <taxon>Bacillati</taxon>
        <taxon>Actinomycetota</taxon>
        <taxon>Actinomycetes</taxon>
        <taxon>Mycobacteriales</taxon>
        <taxon>Corynebacteriaceae</taxon>
        <taxon>Corynebacterium</taxon>
    </lineage>
</organism>
<gene>
    <name evidence="3" type="ORF">QP029_03325</name>
</gene>
<evidence type="ECO:0000313" key="3">
    <source>
        <dbReference type="EMBL" id="WIM70869.1"/>
    </source>
</evidence>
<feature type="transmembrane region" description="Helical" evidence="1">
    <location>
        <begin position="217"/>
        <end position="238"/>
    </location>
</feature>
<evidence type="ECO:0000259" key="2">
    <source>
        <dbReference type="Pfam" id="PF02517"/>
    </source>
</evidence>
<dbReference type="Pfam" id="PF02517">
    <property type="entry name" value="Rce1-like"/>
    <property type="match status" value="1"/>
</dbReference>
<feature type="transmembrane region" description="Helical" evidence="1">
    <location>
        <begin position="12"/>
        <end position="32"/>
    </location>
</feature>
<feature type="transmembrane region" description="Helical" evidence="1">
    <location>
        <begin position="194"/>
        <end position="212"/>
    </location>
</feature>
<dbReference type="InterPro" id="IPR003675">
    <property type="entry name" value="Rce1/LyrA-like_dom"/>
</dbReference>
<keyword evidence="4" id="KW-1185">Reference proteome</keyword>
<dbReference type="Proteomes" id="UP001238805">
    <property type="component" value="Chromosome"/>
</dbReference>
<keyword evidence="1" id="KW-0812">Transmembrane</keyword>
<feature type="domain" description="CAAX prenyl protease 2/Lysostaphin resistance protein A-like" evidence="2">
    <location>
        <begin position="140"/>
        <end position="230"/>
    </location>
</feature>
<keyword evidence="1" id="KW-0472">Membrane</keyword>
<name>A0ABY8VMJ0_9CORY</name>
<sequence>MSGGGVDTRRTRAEILLVLAVTFGISGIRALLRLADALIDPVPLNEQQVALSTTQSHSLWLDLGLQLCSAGVLLAYGGLALFLLAGDGIRLLAPTWRDLGWGAVLAAVIGLPGLALYAAAVHLGLSREVIPTTLEHPGSEIPVLLLWSAANAFGEEIVVVMYLLTRLRQLGWGLPAALAASSVLRGSYHLYQGISAGFGNIIMGVVYGWFYWRTGRVWPLVIAHFLIDAVAFVGYSALGGDLSVLGL</sequence>
<dbReference type="RefSeq" id="WP_284875449.1">
    <property type="nucleotide sequence ID" value="NZ_CP126970.1"/>
</dbReference>
<proteinExistence type="predicted"/>
<evidence type="ECO:0000313" key="4">
    <source>
        <dbReference type="Proteomes" id="UP001238805"/>
    </source>
</evidence>
<evidence type="ECO:0000256" key="1">
    <source>
        <dbReference type="SAM" id="Phobius"/>
    </source>
</evidence>
<protein>
    <submittedName>
        <fullName evidence="3">Type II CAAX endopeptidase family protein</fullName>
    </submittedName>
</protein>
<reference evidence="3 4" key="1">
    <citation type="submission" date="2023-05" db="EMBL/GenBank/DDBJ databases">
        <title>Corynebacterium suedekumii sp. nov. and Corynebacterium breve sp. nov. isolated from raw cow's milk.</title>
        <authorList>
            <person name="Baer M.K."/>
            <person name="Mehl L."/>
            <person name="Hellmuth R."/>
            <person name="Marke G."/>
            <person name="Lipski A."/>
        </authorList>
    </citation>
    <scope>NUCLEOTIDE SEQUENCE [LARGE SCALE GENOMIC DNA]</scope>
    <source>
        <strain evidence="3 4">LM112</strain>
    </source>
</reference>